<evidence type="ECO:0000256" key="2">
    <source>
        <dbReference type="ARBA" id="ARBA00022801"/>
    </source>
</evidence>
<evidence type="ECO:0000313" key="9">
    <source>
        <dbReference type="Proteomes" id="UP000326759"/>
    </source>
</evidence>
<dbReference type="EMBL" id="SEYY01024478">
    <property type="protein sequence ID" value="KAB7494084.1"/>
    <property type="molecule type" value="Genomic_DNA"/>
</dbReference>
<dbReference type="InterPro" id="IPR001932">
    <property type="entry name" value="PPM-type_phosphatase-like_dom"/>
</dbReference>
<feature type="transmembrane region" description="Helical" evidence="6">
    <location>
        <begin position="47"/>
        <end position="66"/>
    </location>
</feature>
<comment type="caution">
    <text evidence="8">The sequence shown here is derived from an EMBL/GenBank/DDBJ whole genome shotgun (WGS) entry which is preliminary data.</text>
</comment>
<accession>A0A5N5SJ49</accession>
<dbReference type="PROSITE" id="PS51746">
    <property type="entry name" value="PPM_2"/>
    <property type="match status" value="1"/>
</dbReference>
<evidence type="ECO:0000256" key="4">
    <source>
        <dbReference type="RuleBase" id="RU003465"/>
    </source>
</evidence>
<reference evidence="8 9" key="1">
    <citation type="journal article" date="2019" name="PLoS Biol.">
        <title>Sex chromosomes control vertical transmission of feminizing Wolbachia symbionts in an isopod.</title>
        <authorList>
            <person name="Becking T."/>
            <person name="Chebbi M.A."/>
            <person name="Giraud I."/>
            <person name="Moumen B."/>
            <person name="Laverre T."/>
            <person name="Caubet Y."/>
            <person name="Peccoud J."/>
            <person name="Gilbert C."/>
            <person name="Cordaux R."/>
        </authorList>
    </citation>
    <scope>NUCLEOTIDE SEQUENCE [LARGE SCALE GENOMIC DNA]</scope>
    <source>
        <strain evidence="8">ANa2</strain>
        <tissue evidence="8">Whole body excluding digestive tract and cuticle</tissue>
    </source>
</reference>
<dbReference type="AlphaFoldDB" id="A0A5N5SJ49"/>
<dbReference type="GO" id="GO:0046872">
    <property type="term" value="F:metal ion binding"/>
    <property type="evidence" value="ECO:0007669"/>
    <property type="project" value="UniProtKB-KW"/>
</dbReference>
<dbReference type="InterPro" id="IPR015655">
    <property type="entry name" value="PP2C"/>
</dbReference>
<keyword evidence="6" id="KW-0472">Membrane</keyword>
<dbReference type="OrthoDB" id="343114at2759"/>
<feature type="compositionally biased region" description="Basic and acidic residues" evidence="5">
    <location>
        <begin position="246"/>
        <end position="259"/>
    </location>
</feature>
<evidence type="ECO:0000256" key="3">
    <source>
        <dbReference type="ARBA" id="ARBA00022912"/>
    </source>
</evidence>
<evidence type="ECO:0000256" key="6">
    <source>
        <dbReference type="SAM" id="Phobius"/>
    </source>
</evidence>
<keyword evidence="3 4" id="KW-0904">Protein phosphatase</keyword>
<dbReference type="Pfam" id="PF00481">
    <property type="entry name" value="PP2C"/>
    <property type="match status" value="2"/>
</dbReference>
<comment type="similarity">
    <text evidence="4">Belongs to the PP2C family.</text>
</comment>
<feature type="compositionally biased region" description="Basic and acidic residues" evidence="5">
    <location>
        <begin position="298"/>
        <end position="309"/>
    </location>
</feature>
<feature type="region of interest" description="Disordered" evidence="5">
    <location>
        <begin position="285"/>
        <end position="314"/>
    </location>
</feature>
<keyword evidence="9" id="KW-1185">Reference proteome</keyword>
<proteinExistence type="inferred from homology"/>
<evidence type="ECO:0000256" key="1">
    <source>
        <dbReference type="ARBA" id="ARBA00022723"/>
    </source>
</evidence>
<gene>
    <name evidence="8" type="primary">PPM1L</name>
    <name evidence="8" type="ORF">Anas_11642</name>
</gene>
<dbReference type="InterPro" id="IPR036457">
    <property type="entry name" value="PPM-type-like_dom_sf"/>
</dbReference>
<keyword evidence="2 4" id="KW-0378">Hydrolase</keyword>
<dbReference type="InterPro" id="IPR000222">
    <property type="entry name" value="PP2C_BS"/>
</dbReference>
<feature type="compositionally biased region" description="Polar residues" evidence="5">
    <location>
        <begin position="234"/>
        <end position="244"/>
    </location>
</feature>
<evidence type="ECO:0000259" key="7">
    <source>
        <dbReference type="PROSITE" id="PS51746"/>
    </source>
</evidence>
<sequence length="515" mass="57733">MDDNMEDDIIYELFTIHHHLVWKIFSLAVSNIDSMLPHKADYCKYKWPNLGSLLLVSIVVIVCVILQTRKHWLKNGFEYCCKLFYQRIFVDYNFKNIVSSSSVGSSSFSQELAEGIVGVYALQGRRGTMEDKYSVMQEVDVGGLNKLSLFGVYDGHGGQFVAEYVKQHLFSNTIQKIRELRSTLKGKKSHVLKELTQKAQKSQLNTNNTNQQSDCNTPVQDSSHLSSKELGITSEENSNGTNCENVEDKEKCDSKTKGEEIQNCEAKDNEEVILKKEDPYLNTKLKKGKRASVSVANEAKETESRKETSDDGSYIDVNSNVNYSKLLNDQIMDIDEKVVNFCKKVTDLSGTTAIIAVLDGELLIIGNVGDSRAVMGDLKGSTIPLSFDHKPNQLKERRRIKEAGGFITFTGVWRVAGILATSRALGDFPLKDPRKLITAEPDVLTFSLKDHKAHFVILASDGLWDVMSNEDAVEFVRNHINEWDNGARSLVLHAYDRGSQDNITALIINLSKLSI</sequence>
<dbReference type="GO" id="GO:0004722">
    <property type="term" value="F:protein serine/threonine phosphatase activity"/>
    <property type="evidence" value="ECO:0007669"/>
    <property type="project" value="InterPro"/>
</dbReference>
<feature type="compositionally biased region" description="Polar residues" evidence="5">
    <location>
        <begin position="213"/>
        <end position="225"/>
    </location>
</feature>
<feature type="domain" description="PPM-type phosphatase" evidence="7">
    <location>
        <begin position="116"/>
        <end position="510"/>
    </location>
</feature>
<dbReference type="SUPFAM" id="SSF81606">
    <property type="entry name" value="PP2C-like"/>
    <property type="match status" value="1"/>
</dbReference>
<dbReference type="Proteomes" id="UP000326759">
    <property type="component" value="Unassembled WGS sequence"/>
</dbReference>
<protein>
    <submittedName>
        <fullName evidence="8">Protein phosphatase 1L</fullName>
    </submittedName>
</protein>
<dbReference type="PANTHER" id="PTHR47992">
    <property type="entry name" value="PROTEIN PHOSPHATASE"/>
    <property type="match status" value="1"/>
</dbReference>
<dbReference type="PROSITE" id="PS01032">
    <property type="entry name" value="PPM_1"/>
    <property type="match status" value="1"/>
</dbReference>
<evidence type="ECO:0000313" key="8">
    <source>
        <dbReference type="EMBL" id="KAB7494084.1"/>
    </source>
</evidence>
<dbReference type="SMART" id="SM00332">
    <property type="entry name" value="PP2Cc"/>
    <property type="match status" value="1"/>
</dbReference>
<dbReference type="Gene3D" id="3.60.40.10">
    <property type="entry name" value="PPM-type phosphatase domain"/>
    <property type="match status" value="2"/>
</dbReference>
<keyword evidence="1" id="KW-0479">Metal-binding</keyword>
<organism evidence="8 9">
    <name type="scientific">Armadillidium nasatum</name>
    <dbReference type="NCBI Taxonomy" id="96803"/>
    <lineage>
        <taxon>Eukaryota</taxon>
        <taxon>Metazoa</taxon>
        <taxon>Ecdysozoa</taxon>
        <taxon>Arthropoda</taxon>
        <taxon>Crustacea</taxon>
        <taxon>Multicrustacea</taxon>
        <taxon>Malacostraca</taxon>
        <taxon>Eumalacostraca</taxon>
        <taxon>Peracarida</taxon>
        <taxon>Isopoda</taxon>
        <taxon>Oniscidea</taxon>
        <taxon>Crinocheta</taxon>
        <taxon>Armadillidiidae</taxon>
        <taxon>Armadillidium</taxon>
    </lineage>
</organism>
<dbReference type="CDD" id="cd00143">
    <property type="entry name" value="PP2Cc"/>
    <property type="match status" value="1"/>
</dbReference>
<feature type="region of interest" description="Disordered" evidence="5">
    <location>
        <begin position="198"/>
        <end position="259"/>
    </location>
</feature>
<name>A0A5N5SJ49_9CRUS</name>
<evidence type="ECO:0000256" key="5">
    <source>
        <dbReference type="SAM" id="MobiDB-lite"/>
    </source>
</evidence>
<keyword evidence="6" id="KW-1133">Transmembrane helix</keyword>
<keyword evidence="6" id="KW-0812">Transmembrane</keyword>